<dbReference type="Proteomes" id="UP000760472">
    <property type="component" value="Unassembled WGS sequence"/>
</dbReference>
<gene>
    <name evidence="1" type="ORF">JW498_18515</name>
</gene>
<dbReference type="RefSeq" id="WP_205214277.1">
    <property type="nucleotide sequence ID" value="NZ_JAFFZP010000038.1"/>
</dbReference>
<evidence type="ECO:0000313" key="1">
    <source>
        <dbReference type="EMBL" id="MBN0989363.1"/>
    </source>
</evidence>
<keyword evidence="2" id="KW-1185">Reference proteome</keyword>
<reference evidence="1 2" key="1">
    <citation type="submission" date="2021-02" db="EMBL/GenBank/DDBJ databases">
        <title>A novel species of genus Amphritea isolated from a fishpond in China.</title>
        <authorList>
            <person name="Lu H."/>
        </authorList>
    </citation>
    <scope>NUCLEOTIDE SEQUENCE [LARGE SCALE GENOMIC DNA]</scope>
    <source>
        <strain evidence="1 2">RP18W</strain>
    </source>
</reference>
<proteinExistence type="predicted"/>
<organism evidence="1 2">
    <name type="scientific">Amphritea pacifica</name>
    <dbReference type="NCBI Taxonomy" id="2811233"/>
    <lineage>
        <taxon>Bacteria</taxon>
        <taxon>Pseudomonadati</taxon>
        <taxon>Pseudomonadota</taxon>
        <taxon>Gammaproteobacteria</taxon>
        <taxon>Oceanospirillales</taxon>
        <taxon>Oceanospirillaceae</taxon>
        <taxon>Amphritea</taxon>
    </lineage>
</organism>
<protein>
    <submittedName>
        <fullName evidence="1">Uncharacterized protein</fullName>
    </submittedName>
</protein>
<comment type="caution">
    <text evidence="1">The sequence shown here is derived from an EMBL/GenBank/DDBJ whole genome shotgun (WGS) entry which is preliminary data.</text>
</comment>
<sequence length="214" mass="24158">MKDQQRVKLENMAAAIAVSDAMQQKALEIVNKKLGKVVYGYGELEAIAQDAVSEVTEKFFRIIKRGNTLLKDPEPLLMPLDQNATTKHPLAYYLTKGVTRFCDSRLRRWSNENEAKAFGARARVVIDNHKDSEDDFWDQHVSHSFDFAAVDAEKLDGLLQAKGLKDKDIHYMKLRLAGITFEEMSQSDGGSPDKYRKVISRAVEKAGLPDLKDL</sequence>
<name>A0ABS2WCD7_9GAMM</name>
<accession>A0ABS2WCD7</accession>
<dbReference type="EMBL" id="JAFFZP010000038">
    <property type="protein sequence ID" value="MBN0989363.1"/>
    <property type="molecule type" value="Genomic_DNA"/>
</dbReference>
<evidence type="ECO:0000313" key="2">
    <source>
        <dbReference type="Proteomes" id="UP000760472"/>
    </source>
</evidence>